<sequence length="375" mass="42509">MTFENIFSQHGSGLFRRLGWKQGDEDESWSKKAIDSLMKKLQKHNKDALVLLDEALRSEGREPSQCVTIPRSLDGRLQISHRKALPHVIYCRVYRWPDLQSHHELKALPCCRFCFESGQQNICINPYHYERIDSGSLLPPVLVPRYSEPPPPQPTPVFPQMHPGAPVPTLEASPSSSQSNTAPVVVGHIPVPFVACPHWATISYYELNTRVGEQIKVSSPTVLIDGFTDPTNNPAKISLGLFSNVNRNTTIESTRRHIGKGVKLTYVPHHGSLYAECQSESAIFVQSRNCNYINGFNPTTVCKITTGFSLKIFDSGKFGELLNQCVNMGFNSSYELTKMTIIRMSFVKGWGADYQRQLFILILTWIRFEYLWIYN</sequence>
<dbReference type="InterPro" id="IPR013019">
    <property type="entry name" value="MAD_homology_MH1"/>
</dbReference>
<dbReference type="InterPro" id="IPR036578">
    <property type="entry name" value="SMAD_MH1_sf"/>
</dbReference>
<dbReference type="Gene3D" id="2.60.200.10">
    <property type="match status" value="1"/>
</dbReference>
<keyword evidence="6 7" id="KW-0539">Nucleus</keyword>
<dbReference type="InterPro" id="IPR003619">
    <property type="entry name" value="MAD_homology1_Dwarfin-type"/>
</dbReference>
<dbReference type="PANTHER" id="PTHR13703:SF61">
    <property type="entry name" value="PROTEIN MOTHERS AGAINST DPP"/>
    <property type="match status" value="1"/>
</dbReference>
<dbReference type="InterPro" id="IPR013790">
    <property type="entry name" value="Dwarfin"/>
</dbReference>
<dbReference type="GO" id="GO:0070411">
    <property type="term" value="F:I-SMAD binding"/>
    <property type="evidence" value="ECO:0007669"/>
    <property type="project" value="TreeGrafter"/>
</dbReference>
<evidence type="ECO:0000256" key="4">
    <source>
        <dbReference type="ARBA" id="ARBA00023015"/>
    </source>
</evidence>
<evidence type="ECO:0000256" key="3">
    <source>
        <dbReference type="ARBA" id="ARBA00022833"/>
    </source>
</evidence>
<evidence type="ECO:0000313" key="12">
    <source>
        <dbReference type="Proteomes" id="UP001201812"/>
    </source>
</evidence>
<proteinExistence type="inferred from homology"/>
<dbReference type="InterPro" id="IPR001132">
    <property type="entry name" value="SMAD_dom_Dwarfin-type"/>
</dbReference>
<dbReference type="GO" id="GO:0060395">
    <property type="term" value="P:SMAD protein signal transduction"/>
    <property type="evidence" value="ECO:0007669"/>
    <property type="project" value="TreeGrafter"/>
</dbReference>
<feature type="domain" description="MH2" evidence="10">
    <location>
        <begin position="199"/>
        <end position="375"/>
    </location>
</feature>
<dbReference type="GO" id="GO:0009653">
    <property type="term" value="P:anatomical structure morphogenesis"/>
    <property type="evidence" value="ECO:0007669"/>
    <property type="project" value="TreeGrafter"/>
</dbReference>
<dbReference type="GO" id="GO:0030509">
    <property type="term" value="P:BMP signaling pathway"/>
    <property type="evidence" value="ECO:0007669"/>
    <property type="project" value="TreeGrafter"/>
</dbReference>
<keyword evidence="7" id="KW-0963">Cytoplasm</keyword>
<gene>
    <name evidence="11" type="ORF">DdX_06549</name>
</gene>
<dbReference type="PROSITE" id="PS51075">
    <property type="entry name" value="MH1"/>
    <property type="match status" value="1"/>
</dbReference>
<comment type="caution">
    <text evidence="11">The sequence shown here is derived from an EMBL/GenBank/DDBJ whole genome shotgun (WGS) entry which is preliminary data.</text>
</comment>
<evidence type="ECO:0000313" key="11">
    <source>
        <dbReference type="EMBL" id="KAI1718134.1"/>
    </source>
</evidence>
<dbReference type="PANTHER" id="PTHR13703">
    <property type="entry name" value="SMAD"/>
    <property type="match status" value="1"/>
</dbReference>
<evidence type="ECO:0000259" key="9">
    <source>
        <dbReference type="PROSITE" id="PS51075"/>
    </source>
</evidence>
<dbReference type="SUPFAM" id="SSF56366">
    <property type="entry name" value="SMAD MH1 domain"/>
    <property type="match status" value="1"/>
</dbReference>
<dbReference type="GO" id="GO:0030154">
    <property type="term" value="P:cell differentiation"/>
    <property type="evidence" value="ECO:0007669"/>
    <property type="project" value="TreeGrafter"/>
</dbReference>
<dbReference type="Pfam" id="PF03165">
    <property type="entry name" value="MH1"/>
    <property type="match status" value="1"/>
</dbReference>
<dbReference type="GO" id="GO:0009791">
    <property type="term" value="P:post-embryonic development"/>
    <property type="evidence" value="ECO:0007669"/>
    <property type="project" value="UniProtKB-ARBA"/>
</dbReference>
<dbReference type="GO" id="GO:0051239">
    <property type="term" value="P:regulation of multicellular organismal process"/>
    <property type="evidence" value="ECO:0007669"/>
    <property type="project" value="UniProtKB-ARBA"/>
</dbReference>
<dbReference type="GO" id="GO:0000978">
    <property type="term" value="F:RNA polymerase II cis-regulatory region sequence-specific DNA binding"/>
    <property type="evidence" value="ECO:0007669"/>
    <property type="project" value="TreeGrafter"/>
</dbReference>
<evidence type="ECO:0000259" key="10">
    <source>
        <dbReference type="PROSITE" id="PS51076"/>
    </source>
</evidence>
<name>A0AAD4NAM5_9BILA</name>
<dbReference type="InterPro" id="IPR008984">
    <property type="entry name" value="SMAD_FHA_dom_sf"/>
</dbReference>
<evidence type="ECO:0000256" key="1">
    <source>
        <dbReference type="ARBA" id="ARBA00005545"/>
    </source>
</evidence>
<evidence type="ECO:0000256" key="6">
    <source>
        <dbReference type="ARBA" id="ARBA00023242"/>
    </source>
</evidence>
<dbReference type="Gene3D" id="3.90.520.10">
    <property type="entry name" value="SMAD MH1 domain"/>
    <property type="match status" value="1"/>
</dbReference>
<keyword evidence="2" id="KW-0479">Metal-binding</keyword>
<dbReference type="SUPFAM" id="SSF49879">
    <property type="entry name" value="SMAD/FHA domain"/>
    <property type="match status" value="1"/>
</dbReference>
<dbReference type="GO" id="GO:0050793">
    <property type="term" value="P:regulation of developmental process"/>
    <property type="evidence" value="ECO:0007669"/>
    <property type="project" value="UniProtKB-ARBA"/>
</dbReference>
<dbReference type="GO" id="GO:0046872">
    <property type="term" value="F:metal ion binding"/>
    <property type="evidence" value="ECO:0007669"/>
    <property type="project" value="UniProtKB-KW"/>
</dbReference>
<dbReference type="AlphaFoldDB" id="A0AAD4NAM5"/>
<organism evidence="11 12">
    <name type="scientific">Ditylenchus destructor</name>
    <dbReference type="NCBI Taxonomy" id="166010"/>
    <lineage>
        <taxon>Eukaryota</taxon>
        <taxon>Metazoa</taxon>
        <taxon>Ecdysozoa</taxon>
        <taxon>Nematoda</taxon>
        <taxon>Chromadorea</taxon>
        <taxon>Rhabditida</taxon>
        <taxon>Tylenchina</taxon>
        <taxon>Tylenchomorpha</taxon>
        <taxon>Sphaerularioidea</taxon>
        <taxon>Anguinidae</taxon>
        <taxon>Anguininae</taxon>
        <taxon>Ditylenchus</taxon>
    </lineage>
</organism>
<feature type="compositionally biased region" description="Pro residues" evidence="8">
    <location>
        <begin position="147"/>
        <end position="157"/>
    </location>
</feature>
<protein>
    <recommendedName>
        <fullName evidence="7">Mothers against decapentaplegic homolog</fullName>
        <shortName evidence="7">MAD homolog</shortName>
        <shortName evidence="7">Mothers against DPP homolog</shortName>
    </recommendedName>
    <alternativeName>
        <fullName evidence="7">SMAD family member</fullName>
    </alternativeName>
</protein>
<dbReference type="GO" id="GO:0000981">
    <property type="term" value="F:DNA-binding transcription factor activity, RNA polymerase II-specific"/>
    <property type="evidence" value="ECO:0007669"/>
    <property type="project" value="TreeGrafter"/>
</dbReference>
<keyword evidence="4 7" id="KW-0805">Transcription regulation</keyword>
<evidence type="ECO:0000256" key="2">
    <source>
        <dbReference type="ARBA" id="ARBA00022723"/>
    </source>
</evidence>
<dbReference type="InterPro" id="IPR017855">
    <property type="entry name" value="SMAD-like_dom_sf"/>
</dbReference>
<evidence type="ECO:0000256" key="7">
    <source>
        <dbReference type="RuleBase" id="RU361195"/>
    </source>
</evidence>
<reference evidence="11" key="1">
    <citation type="submission" date="2022-01" db="EMBL/GenBank/DDBJ databases">
        <title>Genome Sequence Resource for Two Populations of Ditylenchus destructor, the Migratory Endoparasitic Phytonematode.</title>
        <authorList>
            <person name="Zhang H."/>
            <person name="Lin R."/>
            <person name="Xie B."/>
        </authorList>
    </citation>
    <scope>NUCLEOTIDE SEQUENCE</scope>
    <source>
        <strain evidence="11">BazhouSP</strain>
    </source>
</reference>
<dbReference type="SMART" id="SM00524">
    <property type="entry name" value="DWB"/>
    <property type="match status" value="1"/>
</dbReference>
<evidence type="ECO:0000256" key="5">
    <source>
        <dbReference type="ARBA" id="ARBA00023163"/>
    </source>
</evidence>
<dbReference type="Pfam" id="PF03166">
    <property type="entry name" value="MH2"/>
    <property type="match status" value="1"/>
</dbReference>
<feature type="domain" description="MH1" evidence="9">
    <location>
        <begin position="12"/>
        <end position="138"/>
    </location>
</feature>
<dbReference type="EMBL" id="JAKKPZ010000008">
    <property type="protein sequence ID" value="KAI1718134.1"/>
    <property type="molecule type" value="Genomic_DNA"/>
</dbReference>
<keyword evidence="3" id="KW-0862">Zinc</keyword>
<comment type="similarity">
    <text evidence="1 7">Belongs to the dwarfin/SMAD family.</text>
</comment>
<dbReference type="PROSITE" id="PS51076">
    <property type="entry name" value="MH2"/>
    <property type="match status" value="1"/>
</dbReference>
<evidence type="ECO:0000256" key="8">
    <source>
        <dbReference type="SAM" id="MobiDB-lite"/>
    </source>
</evidence>
<feature type="region of interest" description="Disordered" evidence="8">
    <location>
        <begin position="146"/>
        <end position="179"/>
    </location>
</feature>
<dbReference type="GO" id="GO:0005737">
    <property type="term" value="C:cytoplasm"/>
    <property type="evidence" value="ECO:0007669"/>
    <property type="project" value="UniProtKB-SubCell"/>
</dbReference>
<accession>A0AAD4NAM5</accession>
<dbReference type="SMART" id="SM00523">
    <property type="entry name" value="DWA"/>
    <property type="match status" value="1"/>
</dbReference>
<comment type="subcellular location">
    <subcellularLocation>
        <location evidence="7">Cytoplasm</location>
    </subcellularLocation>
    <subcellularLocation>
        <location evidence="7">Nucleus</location>
    </subcellularLocation>
</comment>
<dbReference type="GO" id="GO:0071144">
    <property type="term" value="C:heteromeric SMAD protein complex"/>
    <property type="evidence" value="ECO:0007669"/>
    <property type="project" value="TreeGrafter"/>
</dbReference>
<keyword evidence="12" id="KW-1185">Reference proteome</keyword>
<dbReference type="Proteomes" id="UP001201812">
    <property type="component" value="Unassembled WGS sequence"/>
</dbReference>
<keyword evidence="5 7" id="KW-0804">Transcription</keyword>